<dbReference type="InterPro" id="IPR036285">
    <property type="entry name" value="PRP4-like_sf"/>
</dbReference>
<dbReference type="InterPro" id="IPR014906">
    <property type="entry name" value="PRP4-like"/>
</dbReference>
<dbReference type="SMART" id="SM00500">
    <property type="entry name" value="SFM"/>
    <property type="match status" value="1"/>
</dbReference>
<dbReference type="GO" id="GO:0005682">
    <property type="term" value="C:U5 snRNP"/>
    <property type="evidence" value="ECO:0007669"/>
    <property type="project" value="TreeGrafter"/>
</dbReference>
<evidence type="ECO:0000256" key="2">
    <source>
        <dbReference type="ARBA" id="ARBA00008137"/>
    </source>
</evidence>
<feature type="region of interest" description="Disordered" evidence="8">
    <location>
        <begin position="1"/>
        <end position="104"/>
    </location>
</feature>
<dbReference type="Gene3D" id="1.20.940.10">
    <property type="entry name" value="Functional domain of the splicing factor Prp18"/>
    <property type="match status" value="1"/>
</dbReference>
<evidence type="ECO:0000256" key="1">
    <source>
        <dbReference type="ARBA" id="ARBA00004123"/>
    </source>
</evidence>
<evidence type="ECO:0000256" key="7">
    <source>
        <dbReference type="ARBA" id="ARBA00023242"/>
    </source>
</evidence>
<evidence type="ECO:0000256" key="3">
    <source>
        <dbReference type="ARBA" id="ARBA00018242"/>
    </source>
</evidence>
<feature type="domain" description="Pre-mRNA processing factor 4 (PRP4)-like" evidence="9">
    <location>
        <begin position="100"/>
        <end position="150"/>
    </location>
</feature>
<keyword evidence="6" id="KW-0508">mRNA splicing</keyword>
<evidence type="ECO:0000256" key="6">
    <source>
        <dbReference type="ARBA" id="ARBA00023187"/>
    </source>
</evidence>
<organism evidence="10 11">
    <name type="scientific">Anaeramoeba flamelloides</name>
    <dbReference type="NCBI Taxonomy" id="1746091"/>
    <lineage>
        <taxon>Eukaryota</taxon>
        <taxon>Metamonada</taxon>
        <taxon>Anaeramoebidae</taxon>
        <taxon>Anaeramoeba</taxon>
    </lineage>
</organism>
<evidence type="ECO:0000313" key="10">
    <source>
        <dbReference type="EMBL" id="KAJ3438751.1"/>
    </source>
</evidence>
<evidence type="ECO:0000259" key="9">
    <source>
        <dbReference type="SMART" id="SM00500"/>
    </source>
</evidence>
<evidence type="ECO:0000256" key="8">
    <source>
        <dbReference type="SAM" id="MobiDB-lite"/>
    </source>
</evidence>
<feature type="compositionally biased region" description="Basic residues" evidence="8">
    <location>
        <begin position="69"/>
        <end position="80"/>
    </location>
</feature>
<keyword evidence="5" id="KW-0747">Spliceosome</keyword>
<proteinExistence type="inferred from homology"/>
<evidence type="ECO:0000256" key="4">
    <source>
        <dbReference type="ARBA" id="ARBA00022664"/>
    </source>
</evidence>
<accession>A0AAV7Z9M4</accession>
<comment type="similarity">
    <text evidence="2">Belongs to the PRP18 family.</text>
</comment>
<dbReference type="SUPFAM" id="SSF47938">
    <property type="entry name" value="Functional domain of the splicing factor Prp18"/>
    <property type="match status" value="1"/>
</dbReference>
<keyword evidence="7" id="KW-0539">Nucleus</keyword>
<dbReference type="PANTHER" id="PTHR13007">
    <property type="entry name" value="PRE-MRNA SPLICING FACTOR-RELATED"/>
    <property type="match status" value="1"/>
</dbReference>
<evidence type="ECO:0000313" key="11">
    <source>
        <dbReference type="Proteomes" id="UP001146793"/>
    </source>
</evidence>
<gene>
    <name evidence="10" type="ORF">M0812_14764</name>
</gene>
<feature type="compositionally biased region" description="Basic and acidic residues" evidence="8">
    <location>
        <begin position="30"/>
        <end position="67"/>
    </location>
</feature>
<feature type="compositionally biased region" description="Low complexity" evidence="8">
    <location>
        <begin position="14"/>
        <end position="24"/>
    </location>
</feature>
<dbReference type="InterPro" id="IPR004098">
    <property type="entry name" value="Prp18"/>
</dbReference>
<keyword evidence="4" id="KW-0507">mRNA processing</keyword>
<dbReference type="Pfam" id="PF02840">
    <property type="entry name" value="Prp18"/>
    <property type="match status" value="1"/>
</dbReference>
<dbReference type="GO" id="GO:0071021">
    <property type="term" value="C:U2-type post-spliceosomal complex"/>
    <property type="evidence" value="ECO:0007669"/>
    <property type="project" value="TreeGrafter"/>
</dbReference>
<comment type="subcellular location">
    <subcellularLocation>
        <location evidence="1">Nucleus</location>
    </subcellularLocation>
</comment>
<dbReference type="Gene3D" id="4.10.280.110">
    <property type="entry name" value="Pre-mRNA processing factor 4 domain"/>
    <property type="match status" value="1"/>
</dbReference>
<dbReference type="SUPFAM" id="SSF158230">
    <property type="entry name" value="PRP4-like"/>
    <property type="match status" value="1"/>
</dbReference>
<evidence type="ECO:0000256" key="5">
    <source>
        <dbReference type="ARBA" id="ARBA00022728"/>
    </source>
</evidence>
<dbReference type="PANTHER" id="PTHR13007:SF19">
    <property type="entry name" value="PRE-MRNA-SPLICING FACTOR 18"/>
    <property type="match status" value="1"/>
</dbReference>
<feature type="compositionally biased region" description="Basic and acidic residues" evidence="8">
    <location>
        <begin position="81"/>
        <end position="104"/>
    </location>
</feature>
<sequence>MDLKALFQKKKNNQTKTKTQTQTQRKWKRRGEIQQEKYKQDEKILQEQKKKNADRKRRELKEIENYKKQLNKKRKEITKKKKEEETSEETSKEESKSEKIPKREIIRILRDMGEPVTLFGETDAEREKRFFELLSLVKEAGGGQTNAFQQGLKEFEKKFLEESLRENSNENTLEDSTQEIKKPETMKILIKEYENNKETFQKQQLQEKKKQSKGEESVSYFEELLEQWYIDLQRVDDEEKRSRKYKIDVATYKQCFSDIQSLFKLIHTRKVSKVILEFVCEIVELIKKNDFIQAQNTYIGLAIGNAAWPIGVTSVSSHQRTSRDKISQNKIAHVLNDETQRKYIQAVKRCITYAEKKYNMSRHKY</sequence>
<dbReference type="AlphaFoldDB" id="A0AAV7Z9M4"/>
<name>A0AAV7Z9M4_9EUKA</name>
<dbReference type="EMBL" id="JANTQA010000032">
    <property type="protein sequence ID" value="KAJ3438751.1"/>
    <property type="molecule type" value="Genomic_DNA"/>
</dbReference>
<dbReference type="Pfam" id="PF08799">
    <property type="entry name" value="PRP4"/>
    <property type="match status" value="1"/>
</dbReference>
<dbReference type="InterPro" id="IPR039979">
    <property type="entry name" value="PRPF18"/>
</dbReference>
<reference evidence="10" key="1">
    <citation type="submission" date="2022-08" db="EMBL/GenBank/DDBJ databases">
        <title>Novel sulphate-reducing endosymbionts in the free-living metamonad Anaeramoeba.</title>
        <authorList>
            <person name="Jerlstrom-Hultqvist J."/>
            <person name="Cepicka I."/>
            <person name="Gallot-Lavallee L."/>
            <person name="Salas-Leiva D."/>
            <person name="Curtis B.A."/>
            <person name="Zahonova K."/>
            <person name="Pipaliya S."/>
            <person name="Dacks J."/>
            <person name="Roger A.J."/>
        </authorList>
    </citation>
    <scope>NUCLEOTIDE SEQUENCE</scope>
    <source>
        <strain evidence="10">Busselton2</strain>
    </source>
</reference>
<protein>
    <recommendedName>
        <fullName evidence="3">Pre-mRNA-splicing factor 18</fullName>
    </recommendedName>
</protein>
<dbReference type="GO" id="GO:0046540">
    <property type="term" value="C:U4/U6 x U5 tri-snRNP complex"/>
    <property type="evidence" value="ECO:0007669"/>
    <property type="project" value="TreeGrafter"/>
</dbReference>
<comment type="caution">
    <text evidence="10">The sequence shown here is derived from an EMBL/GenBank/DDBJ whole genome shotgun (WGS) entry which is preliminary data.</text>
</comment>
<dbReference type="GO" id="GO:0000350">
    <property type="term" value="P:generation of catalytic spliceosome for second transesterification step"/>
    <property type="evidence" value="ECO:0007669"/>
    <property type="project" value="TreeGrafter"/>
</dbReference>
<dbReference type="Proteomes" id="UP001146793">
    <property type="component" value="Unassembled WGS sequence"/>
</dbReference>